<dbReference type="Pfam" id="PF02653">
    <property type="entry name" value="BPD_transp_2"/>
    <property type="match status" value="1"/>
</dbReference>
<proteinExistence type="predicted"/>
<dbReference type="EMBL" id="FOTI01000022">
    <property type="protein sequence ID" value="SFL64246.1"/>
    <property type="molecule type" value="Genomic_DNA"/>
</dbReference>
<accession>A0A1I4JDP8</accession>
<evidence type="ECO:0000313" key="8">
    <source>
        <dbReference type="Proteomes" id="UP000199006"/>
    </source>
</evidence>
<dbReference type="AlphaFoldDB" id="A0A1I4JDP8"/>
<feature type="transmembrane region" description="Helical" evidence="6">
    <location>
        <begin position="95"/>
        <end position="115"/>
    </location>
</feature>
<dbReference type="GO" id="GO:0022857">
    <property type="term" value="F:transmembrane transporter activity"/>
    <property type="evidence" value="ECO:0007669"/>
    <property type="project" value="InterPro"/>
</dbReference>
<evidence type="ECO:0000256" key="4">
    <source>
        <dbReference type="ARBA" id="ARBA00022989"/>
    </source>
</evidence>
<evidence type="ECO:0000313" key="7">
    <source>
        <dbReference type="EMBL" id="SFL64246.1"/>
    </source>
</evidence>
<feature type="transmembrane region" description="Helical" evidence="6">
    <location>
        <begin position="168"/>
        <end position="188"/>
    </location>
</feature>
<dbReference type="PANTHER" id="PTHR32196">
    <property type="entry name" value="ABC TRANSPORTER PERMEASE PROTEIN YPHD-RELATED-RELATED"/>
    <property type="match status" value="1"/>
</dbReference>
<comment type="subcellular location">
    <subcellularLocation>
        <location evidence="1">Cell membrane</location>
        <topology evidence="1">Multi-pass membrane protein</topology>
    </subcellularLocation>
</comment>
<gene>
    <name evidence="7" type="ORF">SAMN02983006_01664</name>
</gene>
<dbReference type="Proteomes" id="UP000199006">
    <property type="component" value="Unassembled WGS sequence"/>
</dbReference>
<protein>
    <submittedName>
        <fullName evidence="7">Monosaccharide ABC transporter membrane protein, CUT2 family (TC 3.A.1.2.-)</fullName>
    </submittedName>
</protein>
<keyword evidence="2" id="KW-1003">Cell membrane</keyword>
<keyword evidence="3 6" id="KW-0812">Transmembrane</keyword>
<name>A0A1I4JDP8_9FIRM</name>
<dbReference type="InterPro" id="IPR001851">
    <property type="entry name" value="ABC_transp_permease"/>
</dbReference>
<evidence type="ECO:0000256" key="2">
    <source>
        <dbReference type="ARBA" id="ARBA00022475"/>
    </source>
</evidence>
<evidence type="ECO:0000256" key="3">
    <source>
        <dbReference type="ARBA" id="ARBA00022692"/>
    </source>
</evidence>
<reference evidence="7 8" key="1">
    <citation type="submission" date="2016-10" db="EMBL/GenBank/DDBJ databases">
        <authorList>
            <person name="de Groot N.N."/>
        </authorList>
    </citation>
    <scope>NUCLEOTIDE SEQUENCE [LARGE SCALE GENOMIC DNA]</scope>
    <source>
        <strain evidence="7 8">ATCC 51327</strain>
    </source>
</reference>
<evidence type="ECO:0000256" key="1">
    <source>
        <dbReference type="ARBA" id="ARBA00004651"/>
    </source>
</evidence>
<dbReference type="OrthoDB" id="9815820at2"/>
<keyword evidence="8" id="KW-1185">Reference proteome</keyword>
<feature type="transmembrane region" description="Helical" evidence="6">
    <location>
        <begin position="52"/>
        <end position="75"/>
    </location>
</feature>
<dbReference type="GO" id="GO:0005886">
    <property type="term" value="C:plasma membrane"/>
    <property type="evidence" value="ECO:0007669"/>
    <property type="project" value="UniProtKB-SubCell"/>
</dbReference>
<organism evidence="7 8">
    <name type="scientific">Halanaerobium salsuginis</name>
    <dbReference type="NCBI Taxonomy" id="29563"/>
    <lineage>
        <taxon>Bacteria</taxon>
        <taxon>Bacillati</taxon>
        <taxon>Bacillota</taxon>
        <taxon>Clostridia</taxon>
        <taxon>Halanaerobiales</taxon>
        <taxon>Halanaerobiaceae</taxon>
        <taxon>Halanaerobium</taxon>
    </lineage>
</organism>
<dbReference type="RefSeq" id="WP_089861761.1">
    <property type="nucleotide sequence ID" value="NZ_FOTI01000022.1"/>
</dbReference>
<feature type="transmembrane region" description="Helical" evidence="6">
    <location>
        <begin position="273"/>
        <end position="295"/>
    </location>
</feature>
<sequence>MENAQNSSFLKKLFGFREASLALVIIAFALLLSVFAPGFLSRYNINTTLIGLSMDGIMAVGMTLVLVVGGIDLSVGSVMAFSNVLAGMTMVTLGVNIWISVLVSMVLSIFIGFSISQFVTKIKLSPFITTLSMMSIARGLAYIVTKGSPVSIGEISDLFDFIGGGKTFGIPNPGLILIILVIVMDFLMRNSKIFRKIYYVGSNEEAAKFSGINVNRTKILVYILCSALAGFAGILNLARFGVATPTAGTGAELRAIAGAVIGGASLTGGEGTVLGAFLGIILVALVNNALVLLGVSVYWQQLVIGLVLLTAVIIDMKVHGAK</sequence>
<feature type="transmembrane region" description="Helical" evidence="6">
    <location>
        <begin position="219"/>
        <end position="238"/>
    </location>
</feature>
<evidence type="ECO:0000256" key="5">
    <source>
        <dbReference type="ARBA" id="ARBA00023136"/>
    </source>
</evidence>
<evidence type="ECO:0000256" key="6">
    <source>
        <dbReference type="SAM" id="Phobius"/>
    </source>
</evidence>
<feature type="transmembrane region" description="Helical" evidence="6">
    <location>
        <begin position="20"/>
        <end position="40"/>
    </location>
</feature>
<dbReference type="CDD" id="cd06579">
    <property type="entry name" value="TM_PBP1_transp_AraH_like"/>
    <property type="match status" value="1"/>
</dbReference>
<keyword evidence="4 6" id="KW-1133">Transmembrane helix</keyword>
<dbReference type="STRING" id="29563.SAMN02983006_01664"/>
<keyword evidence="5 6" id="KW-0472">Membrane</keyword>
<feature type="transmembrane region" description="Helical" evidence="6">
    <location>
        <begin position="302"/>
        <end position="320"/>
    </location>
</feature>